<keyword evidence="6" id="KW-1185">Reference proteome</keyword>
<evidence type="ECO:0000256" key="1">
    <source>
        <dbReference type="ARBA" id="ARBA00010923"/>
    </source>
</evidence>
<dbReference type="PANTHER" id="PTHR30408:SF12">
    <property type="entry name" value="TYPE I RESTRICTION ENZYME MJAVIII SPECIFICITY SUBUNIT"/>
    <property type="match status" value="1"/>
</dbReference>
<keyword evidence="5" id="KW-0378">Hydrolase</keyword>
<dbReference type="InterPro" id="IPR044946">
    <property type="entry name" value="Restrct_endonuc_typeI_TRD_sf"/>
</dbReference>
<organism evidence="5 6">
    <name type="scientific">Komagataeibacter swingsii</name>
    <dbReference type="NCBI Taxonomy" id="215220"/>
    <lineage>
        <taxon>Bacteria</taxon>
        <taxon>Pseudomonadati</taxon>
        <taxon>Pseudomonadota</taxon>
        <taxon>Alphaproteobacteria</taxon>
        <taxon>Acetobacterales</taxon>
        <taxon>Acetobacteraceae</taxon>
        <taxon>Komagataeibacter</taxon>
    </lineage>
</organism>
<dbReference type="GO" id="GO:0003677">
    <property type="term" value="F:DNA binding"/>
    <property type="evidence" value="ECO:0007669"/>
    <property type="project" value="UniProtKB-KW"/>
</dbReference>
<dbReference type="PANTHER" id="PTHR30408">
    <property type="entry name" value="TYPE-1 RESTRICTION ENZYME ECOKI SPECIFICITY PROTEIN"/>
    <property type="match status" value="1"/>
</dbReference>
<accession>A0A2V4SCD7</accession>
<dbReference type="EMBL" id="NKUB01000009">
    <property type="protein sequence ID" value="PYD69608.1"/>
    <property type="molecule type" value="Genomic_DNA"/>
</dbReference>
<sequence>MSFPKYPAYKDSGVEWIGEIPVGWNMVQLKRIISVVYGDNLKNEDRAEDGSVPVYGSNGVVGFHNISNAPSPTIMIGRKGSCGALNWSQIPAFAIDTVFFVELSSLINMRWVYWFLHILNLASLSQDTGVPGLSRETLYSQLVTFPSLPEQQAIASFLDRECGKIDALIAKQERLIALLAEKRQAVISHAVTKGLNPNAPMKESGIPWIGMVPEGWKVRPLKNVASVQTGIAKGKDVSEEKSVKIPYLRVANVQDGYLDLSELTMIYIDSDQVERYLLQKGDVLMNEGGDFDKLGRGAIWHGEIAPCVHQNHVFAVRPKVIISEWLSAVIRSDYAKFYFMTRAKQSTNLASISSTNLMTLPTIVPPPEEQKLIVKFLKIEQGKFENMITAAKTTITLLKERRSALISAAVTGKIDVRNQNKAIAA</sequence>
<name>A0A2V4SCD7_9PROT</name>
<dbReference type="CDD" id="cd17267">
    <property type="entry name" value="RMtype1_S_EcoAO83I-TRD1-CR1_like"/>
    <property type="match status" value="1"/>
</dbReference>
<keyword evidence="2" id="KW-0680">Restriction system</keyword>
<dbReference type="CDD" id="cd17253">
    <property type="entry name" value="RMtype1_S_Eco933I-TRD2-CR2_like"/>
    <property type="match status" value="1"/>
</dbReference>
<protein>
    <submittedName>
        <fullName evidence="5">Type I restriction endonuclease subunit S</fullName>
    </submittedName>
</protein>
<dbReference type="InterPro" id="IPR000055">
    <property type="entry name" value="Restrct_endonuc_typeI_TRD"/>
</dbReference>
<dbReference type="RefSeq" id="WP_110556773.1">
    <property type="nucleotide sequence ID" value="NZ_NKUB01000009.1"/>
</dbReference>
<gene>
    <name evidence="5" type="ORF">CFR76_08610</name>
</gene>
<keyword evidence="5" id="KW-0540">Nuclease</keyword>
<dbReference type="Pfam" id="PF01420">
    <property type="entry name" value="Methylase_S"/>
    <property type="match status" value="2"/>
</dbReference>
<dbReference type="Proteomes" id="UP000247371">
    <property type="component" value="Unassembled WGS sequence"/>
</dbReference>
<dbReference type="InterPro" id="IPR052021">
    <property type="entry name" value="Type-I_RS_S_subunit"/>
</dbReference>
<evidence type="ECO:0000256" key="3">
    <source>
        <dbReference type="ARBA" id="ARBA00023125"/>
    </source>
</evidence>
<evidence type="ECO:0000313" key="6">
    <source>
        <dbReference type="Proteomes" id="UP000247371"/>
    </source>
</evidence>
<reference evidence="5 6" key="1">
    <citation type="submission" date="2017-07" db="EMBL/GenBank/DDBJ databases">
        <title>A draft genome sequence of Komagataeibacter swingsii LMG 22125.</title>
        <authorList>
            <person name="Skraban J."/>
            <person name="Cleenwerck I."/>
            <person name="Vandamme P."/>
            <person name="Trcek J."/>
        </authorList>
    </citation>
    <scope>NUCLEOTIDE SEQUENCE [LARGE SCALE GENOMIC DNA]</scope>
    <source>
        <strain evidence="5 6">LMG 22125</strain>
    </source>
</reference>
<dbReference type="Gene3D" id="1.10.287.1120">
    <property type="entry name" value="Bipartite methylase S protein"/>
    <property type="match status" value="1"/>
</dbReference>
<dbReference type="Gene3D" id="3.90.220.20">
    <property type="entry name" value="DNA methylase specificity domains"/>
    <property type="match status" value="2"/>
</dbReference>
<keyword evidence="5" id="KW-0255">Endonuclease</keyword>
<evidence type="ECO:0000256" key="2">
    <source>
        <dbReference type="ARBA" id="ARBA00022747"/>
    </source>
</evidence>
<dbReference type="GO" id="GO:0004519">
    <property type="term" value="F:endonuclease activity"/>
    <property type="evidence" value="ECO:0007669"/>
    <property type="project" value="UniProtKB-KW"/>
</dbReference>
<evidence type="ECO:0000259" key="4">
    <source>
        <dbReference type="Pfam" id="PF01420"/>
    </source>
</evidence>
<feature type="domain" description="Type I restriction modification DNA specificity" evidence="4">
    <location>
        <begin position="21"/>
        <end position="160"/>
    </location>
</feature>
<proteinExistence type="inferred from homology"/>
<comment type="similarity">
    <text evidence="1">Belongs to the type-I restriction system S methylase family.</text>
</comment>
<dbReference type="GO" id="GO:0009307">
    <property type="term" value="P:DNA restriction-modification system"/>
    <property type="evidence" value="ECO:0007669"/>
    <property type="project" value="UniProtKB-KW"/>
</dbReference>
<dbReference type="AlphaFoldDB" id="A0A2V4SCD7"/>
<comment type="caution">
    <text evidence="5">The sequence shown here is derived from an EMBL/GenBank/DDBJ whole genome shotgun (WGS) entry which is preliminary data.</text>
</comment>
<evidence type="ECO:0000313" key="5">
    <source>
        <dbReference type="EMBL" id="PYD69608.1"/>
    </source>
</evidence>
<dbReference type="SUPFAM" id="SSF116734">
    <property type="entry name" value="DNA methylase specificity domain"/>
    <property type="match status" value="2"/>
</dbReference>
<feature type="domain" description="Type I restriction modification DNA specificity" evidence="4">
    <location>
        <begin position="213"/>
        <end position="378"/>
    </location>
</feature>
<keyword evidence="3" id="KW-0238">DNA-binding</keyword>